<name>A0ABM6RQS0_9FIRM</name>
<dbReference type="InterPro" id="IPR010095">
    <property type="entry name" value="Cas12f1-like_TNB"/>
</dbReference>
<keyword evidence="3" id="KW-1185">Reference proteome</keyword>
<keyword evidence="1" id="KW-0238">DNA-binding</keyword>
<evidence type="ECO:0000313" key="3">
    <source>
        <dbReference type="Proteomes" id="UP000325292"/>
    </source>
</evidence>
<sequence length="506" mass="58060">MKTTILGVLLDVTPDQDTVLRRLMRKYGFMLRFAFQRLVGGLQNIGGLERHCASETELPLRYAKDAVQEAQDLIRARHQAMKDGATLWTQRVKKTRERLTALRASLHPNARRIAGQERKLTHQEAQQAFYQQHVEAGTFPPVVFGTKKRWLDQFKTLDDPLAEQERQQAWRKEWDESRNGRLSARGDRTKRGNPLLRVRAGTDHWILEISLDCLKPGNPDAKVPRYEKLEIPLYIARKVSKKTGQVHGRDYEGLLRRVLAAGDSYQVEILRRQGRYQVRVTVEEVPAPIQTDPRHGWVGVDTNSTFLALCHVLPNGNACAFATIGDPRLFDVRSTQRDALVGGLAVETVQWAKARGAGLVVEDLQFIHDRDVSAKFNRVTHQFNYRALLTAVERQAAREGVALRKVKPAYTSIIGRFKYQPQYGMSVHHAAALVIGRRGGLKVRRENVPKALRLWMQDRDQWNDPTYRKNDWSAWARIKRIMAKTLASHHQYLSAWLGYRKTLFSE</sequence>
<dbReference type="EMBL" id="CP019454">
    <property type="protein sequence ID" value="AUW93727.1"/>
    <property type="molecule type" value="Genomic_DNA"/>
</dbReference>
<evidence type="ECO:0000313" key="2">
    <source>
        <dbReference type="EMBL" id="AUW93727.1"/>
    </source>
</evidence>
<organism evidence="2 3">
    <name type="scientific">Sulfobacillus thermotolerans</name>
    <dbReference type="NCBI Taxonomy" id="338644"/>
    <lineage>
        <taxon>Bacteria</taxon>
        <taxon>Bacillati</taxon>
        <taxon>Bacillota</taxon>
        <taxon>Clostridia</taxon>
        <taxon>Eubacteriales</taxon>
        <taxon>Clostridiales Family XVII. Incertae Sedis</taxon>
        <taxon>Sulfobacillus</taxon>
    </lineage>
</organism>
<reference evidence="2 3" key="1">
    <citation type="journal article" date="2019" name="Sci. Rep.">
        <title>Sulfobacillus thermotolerans: new insights into resistance and metabolic capacities of acidophilic chemolithotrophs.</title>
        <authorList>
            <person name="Panyushkina A.E."/>
            <person name="Babenko V.V."/>
            <person name="Nikitina A.S."/>
            <person name="Selezneva O.V."/>
            <person name="Tsaplina I.A."/>
            <person name="Letarova M.A."/>
            <person name="Kostryukova E.S."/>
            <person name="Letarov A.V."/>
        </authorList>
    </citation>
    <scope>NUCLEOTIDE SEQUENCE [LARGE SCALE GENOMIC DNA]</scope>
    <source>
        <strain evidence="2 3">Kr1</strain>
    </source>
</reference>
<gene>
    <name evidence="2" type="ORF">BXT84_07040</name>
</gene>
<dbReference type="Proteomes" id="UP000325292">
    <property type="component" value="Chromosome"/>
</dbReference>
<protein>
    <recommendedName>
        <fullName evidence="4">Transposase</fullName>
    </recommendedName>
</protein>
<proteinExistence type="predicted"/>
<dbReference type="NCBIfam" id="TIGR01766">
    <property type="entry name" value="IS200/IS605 family accessory protein TnpB-like domain"/>
    <property type="match status" value="1"/>
</dbReference>
<evidence type="ECO:0008006" key="4">
    <source>
        <dbReference type="Google" id="ProtNLM"/>
    </source>
</evidence>
<accession>A0ABM6RQS0</accession>
<evidence type="ECO:0000256" key="1">
    <source>
        <dbReference type="ARBA" id="ARBA00023125"/>
    </source>
</evidence>